<organism evidence="7 8">
    <name type="scientific">Chaetomium strumarium</name>
    <dbReference type="NCBI Taxonomy" id="1170767"/>
    <lineage>
        <taxon>Eukaryota</taxon>
        <taxon>Fungi</taxon>
        <taxon>Dikarya</taxon>
        <taxon>Ascomycota</taxon>
        <taxon>Pezizomycotina</taxon>
        <taxon>Sordariomycetes</taxon>
        <taxon>Sordariomycetidae</taxon>
        <taxon>Sordariales</taxon>
        <taxon>Chaetomiaceae</taxon>
        <taxon>Chaetomium</taxon>
    </lineage>
</organism>
<reference evidence="7" key="1">
    <citation type="journal article" date="2023" name="Mol. Phylogenet. Evol.">
        <title>Genome-scale phylogeny and comparative genomics of the fungal order Sordariales.</title>
        <authorList>
            <person name="Hensen N."/>
            <person name="Bonometti L."/>
            <person name="Westerberg I."/>
            <person name="Brannstrom I.O."/>
            <person name="Guillou S."/>
            <person name="Cros-Aarteil S."/>
            <person name="Calhoun S."/>
            <person name="Haridas S."/>
            <person name="Kuo A."/>
            <person name="Mondo S."/>
            <person name="Pangilinan J."/>
            <person name="Riley R."/>
            <person name="LaButti K."/>
            <person name="Andreopoulos B."/>
            <person name="Lipzen A."/>
            <person name="Chen C."/>
            <person name="Yan M."/>
            <person name="Daum C."/>
            <person name="Ng V."/>
            <person name="Clum A."/>
            <person name="Steindorff A."/>
            <person name="Ohm R.A."/>
            <person name="Martin F."/>
            <person name="Silar P."/>
            <person name="Natvig D.O."/>
            <person name="Lalanne C."/>
            <person name="Gautier V."/>
            <person name="Ament-Velasquez S.L."/>
            <person name="Kruys A."/>
            <person name="Hutchinson M.I."/>
            <person name="Powell A.J."/>
            <person name="Barry K."/>
            <person name="Miller A.N."/>
            <person name="Grigoriev I.V."/>
            <person name="Debuchy R."/>
            <person name="Gladieux P."/>
            <person name="Hiltunen Thoren M."/>
            <person name="Johannesson H."/>
        </authorList>
    </citation>
    <scope>NUCLEOTIDE SEQUENCE</scope>
    <source>
        <strain evidence="7">CBS 333.67</strain>
    </source>
</reference>
<feature type="region of interest" description="Disordered" evidence="5">
    <location>
        <begin position="109"/>
        <end position="143"/>
    </location>
</feature>
<dbReference type="SMART" id="SM00066">
    <property type="entry name" value="GAL4"/>
    <property type="match status" value="1"/>
</dbReference>
<feature type="region of interest" description="Disordered" evidence="5">
    <location>
        <begin position="1"/>
        <end position="29"/>
    </location>
</feature>
<dbReference type="Proteomes" id="UP001273166">
    <property type="component" value="Unassembled WGS sequence"/>
</dbReference>
<evidence type="ECO:0000256" key="2">
    <source>
        <dbReference type="ARBA" id="ARBA00023015"/>
    </source>
</evidence>
<evidence type="ECO:0000313" key="7">
    <source>
        <dbReference type="EMBL" id="KAK3308466.1"/>
    </source>
</evidence>
<dbReference type="Pfam" id="PF04082">
    <property type="entry name" value="Fungal_trans"/>
    <property type="match status" value="1"/>
</dbReference>
<evidence type="ECO:0000256" key="1">
    <source>
        <dbReference type="ARBA" id="ARBA00022723"/>
    </source>
</evidence>
<proteinExistence type="predicted"/>
<gene>
    <name evidence="7" type="ORF">B0T15DRAFT_108449</name>
</gene>
<sequence>MTETRTRAHGSPPIQPEAEPPRKKVRKGTRSCWECKRRKIKCVMEGPAETLCQGCKGRGTACIGQEFPDVPTIPGTPGTSSKQVGVEDRLGRVETLVEQLVEHLVKDKDVRASGAPKDPDLSDYLRRDCPPRPVPPLTPATSEVQHVRSPFSTKYAELSHKLCAAWPSQRDIDLLLSVPVGTAGFLLEKASCAKRLNFSSPREILRLAPLPGDHPTLIARRLFFLAIFLRGVPSSVPALGRLSVSYRQLMTRAAEAAGLVTSNDALVSSLEGIECIVMDIVYQDDAGNIRGAWMAARRAIAMAQMLGIHRVSRGTNSSSPQVLEPESRTRLDPKRMWFRLVQTDLYLSLMLGLPPASSDTDIASQEALEGCTAVERMRRFHCAATARILQRNDDNMRDSASTYEVDGLLQKASASMPPQWWLPPTFSVSRRRSGQGDDLEVVSLDEWLRVMDQLVHYHLLERLHMPYLLCSAGEANDSRMCTYSRITALTASREVLSRFVSFRSANPTGLYCTHCLNFLPFTSSSILCLAHIEAWRRRHAQSYANSAEGPQNREANHSSAFDFFIHQRPNDRGLVERTVECLDQQASAHADAVALKMATILRHLLALEEDAANGGTYHTSSRPWSPGVGEDGGESGDVELGRMGDGGKALRIRIPHFGIIELERVEQQASHLLVPADHLAVEADDWTLQGVDMAFENLIRGVGEPDGVADEQWARWDGL</sequence>
<dbReference type="AlphaFoldDB" id="A0AAJ0GYE5"/>
<protein>
    <submittedName>
        <fullName evidence="7">Zn(II)2Cys6 transcription factor</fullName>
    </submittedName>
</protein>
<dbReference type="GO" id="GO:0008270">
    <property type="term" value="F:zinc ion binding"/>
    <property type="evidence" value="ECO:0007669"/>
    <property type="project" value="InterPro"/>
</dbReference>
<dbReference type="Gene3D" id="4.10.240.10">
    <property type="entry name" value="Zn(2)-C6 fungal-type DNA-binding domain"/>
    <property type="match status" value="1"/>
</dbReference>
<keyword evidence="2" id="KW-0805">Transcription regulation</keyword>
<dbReference type="CDD" id="cd00067">
    <property type="entry name" value="GAL4"/>
    <property type="match status" value="1"/>
</dbReference>
<dbReference type="GO" id="GO:0006351">
    <property type="term" value="P:DNA-templated transcription"/>
    <property type="evidence" value="ECO:0007669"/>
    <property type="project" value="InterPro"/>
</dbReference>
<keyword evidence="4" id="KW-0539">Nucleus</keyword>
<keyword evidence="1" id="KW-0479">Metal-binding</keyword>
<dbReference type="PROSITE" id="PS00463">
    <property type="entry name" value="ZN2_CY6_FUNGAL_1"/>
    <property type="match status" value="1"/>
</dbReference>
<keyword evidence="3" id="KW-0804">Transcription</keyword>
<evidence type="ECO:0000256" key="4">
    <source>
        <dbReference type="ARBA" id="ARBA00023242"/>
    </source>
</evidence>
<name>A0AAJ0GYE5_9PEZI</name>
<evidence type="ECO:0000313" key="8">
    <source>
        <dbReference type="Proteomes" id="UP001273166"/>
    </source>
</evidence>
<evidence type="ECO:0000256" key="5">
    <source>
        <dbReference type="SAM" id="MobiDB-lite"/>
    </source>
</evidence>
<feature type="domain" description="Zn(2)-C6 fungal-type" evidence="6">
    <location>
        <begin position="31"/>
        <end position="62"/>
    </location>
</feature>
<dbReference type="InterPro" id="IPR001138">
    <property type="entry name" value="Zn2Cys6_DnaBD"/>
</dbReference>
<comment type="caution">
    <text evidence="7">The sequence shown here is derived from an EMBL/GenBank/DDBJ whole genome shotgun (WGS) entry which is preliminary data.</text>
</comment>
<reference evidence="7" key="2">
    <citation type="submission" date="2023-06" db="EMBL/GenBank/DDBJ databases">
        <authorList>
            <consortium name="Lawrence Berkeley National Laboratory"/>
            <person name="Mondo S.J."/>
            <person name="Hensen N."/>
            <person name="Bonometti L."/>
            <person name="Westerberg I."/>
            <person name="Brannstrom I.O."/>
            <person name="Guillou S."/>
            <person name="Cros-Aarteil S."/>
            <person name="Calhoun S."/>
            <person name="Haridas S."/>
            <person name="Kuo A."/>
            <person name="Pangilinan J."/>
            <person name="Riley R."/>
            <person name="Labutti K."/>
            <person name="Andreopoulos B."/>
            <person name="Lipzen A."/>
            <person name="Chen C."/>
            <person name="Yanf M."/>
            <person name="Daum C."/>
            <person name="Ng V."/>
            <person name="Clum A."/>
            <person name="Steindorff A."/>
            <person name="Ohm R."/>
            <person name="Martin F."/>
            <person name="Silar P."/>
            <person name="Natvig D."/>
            <person name="Lalanne C."/>
            <person name="Gautier V."/>
            <person name="Ament-Velasquez S.L."/>
            <person name="Kruys A."/>
            <person name="Hutchinson M.I."/>
            <person name="Powell A.J."/>
            <person name="Barry K."/>
            <person name="Miller A.N."/>
            <person name="Grigoriev I.V."/>
            <person name="Debuchy R."/>
            <person name="Gladieux P."/>
            <person name="Thoren M.H."/>
            <person name="Johannesson H."/>
        </authorList>
    </citation>
    <scope>NUCLEOTIDE SEQUENCE</scope>
    <source>
        <strain evidence="7">CBS 333.67</strain>
    </source>
</reference>
<dbReference type="GO" id="GO:0000981">
    <property type="term" value="F:DNA-binding transcription factor activity, RNA polymerase II-specific"/>
    <property type="evidence" value="ECO:0007669"/>
    <property type="project" value="InterPro"/>
</dbReference>
<accession>A0AAJ0GYE5</accession>
<dbReference type="GO" id="GO:0003677">
    <property type="term" value="F:DNA binding"/>
    <property type="evidence" value="ECO:0007669"/>
    <property type="project" value="InterPro"/>
</dbReference>
<dbReference type="Pfam" id="PF00172">
    <property type="entry name" value="Zn_clus"/>
    <property type="match status" value="1"/>
</dbReference>
<keyword evidence="8" id="KW-1185">Reference proteome</keyword>
<dbReference type="EMBL" id="JAUDZG010000002">
    <property type="protein sequence ID" value="KAK3308466.1"/>
    <property type="molecule type" value="Genomic_DNA"/>
</dbReference>
<dbReference type="PANTHER" id="PTHR47840">
    <property type="entry name" value="ZN(II)2CYS6 TRANSCRIPTION FACTOR (EUROFUNG)-RELATED"/>
    <property type="match status" value="1"/>
</dbReference>
<dbReference type="SUPFAM" id="SSF57701">
    <property type="entry name" value="Zn2/Cys6 DNA-binding domain"/>
    <property type="match status" value="1"/>
</dbReference>
<dbReference type="InterPro" id="IPR007219">
    <property type="entry name" value="XnlR_reg_dom"/>
</dbReference>
<dbReference type="PROSITE" id="PS50048">
    <property type="entry name" value="ZN2_CY6_FUNGAL_2"/>
    <property type="match status" value="1"/>
</dbReference>
<evidence type="ECO:0000259" key="6">
    <source>
        <dbReference type="PROSITE" id="PS50048"/>
    </source>
</evidence>
<dbReference type="PANTHER" id="PTHR47840:SF1">
    <property type="entry name" value="ZN(II)2CYS6 TRANSCRIPTION FACTOR (EUROFUNG)"/>
    <property type="match status" value="1"/>
</dbReference>
<dbReference type="RefSeq" id="XP_062724246.1">
    <property type="nucleotide sequence ID" value="XM_062861462.1"/>
</dbReference>
<evidence type="ECO:0000256" key="3">
    <source>
        <dbReference type="ARBA" id="ARBA00023163"/>
    </source>
</evidence>
<feature type="compositionally biased region" description="Basic and acidic residues" evidence="5">
    <location>
        <begin position="109"/>
        <end position="130"/>
    </location>
</feature>
<dbReference type="InterPro" id="IPR036864">
    <property type="entry name" value="Zn2-C6_fun-type_DNA-bd_sf"/>
</dbReference>
<dbReference type="SMART" id="SM00906">
    <property type="entry name" value="Fungal_trans"/>
    <property type="match status" value="1"/>
</dbReference>
<dbReference type="CDD" id="cd12148">
    <property type="entry name" value="fungal_TF_MHR"/>
    <property type="match status" value="1"/>
</dbReference>
<dbReference type="GeneID" id="87880291"/>